<sequence>MALIGSHRTPPGPTPPGHLRQRRSVSLPRVDLGAAPGPCCQGRMPQHLGVTSAESSRVALIESLLSSTPPFPL</sequence>
<dbReference type="Proteomes" id="UP000275846">
    <property type="component" value="Unassembled WGS sequence"/>
</dbReference>
<gene>
    <name evidence="2" type="ORF">SSLN_LOCUS14046</name>
</gene>
<evidence type="ECO:0000313" key="3">
    <source>
        <dbReference type="Proteomes" id="UP000275846"/>
    </source>
</evidence>
<accession>A0A3P7ENQ1</accession>
<evidence type="ECO:0000256" key="1">
    <source>
        <dbReference type="SAM" id="MobiDB-lite"/>
    </source>
</evidence>
<dbReference type="EMBL" id="UYSU01038608">
    <property type="protein sequence ID" value="VDM00432.1"/>
    <property type="molecule type" value="Genomic_DNA"/>
</dbReference>
<reference evidence="2 3" key="1">
    <citation type="submission" date="2018-11" db="EMBL/GenBank/DDBJ databases">
        <authorList>
            <consortium name="Pathogen Informatics"/>
        </authorList>
    </citation>
    <scope>NUCLEOTIDE SEQUENCE [LARGE SCALE GENOMIC DNA]</scope>
    <source>
        <strain evidence="2 3">NST_G2</strain>
    </source>
</reference>
<evidence type="ECO:0000313" key="2">
    <source>
        <dbReference type="EMBL" id="VDM00432.1"/>
    </source>
</evidence>
<keyword evidence="3" id="KW-1185">Reference proteome</keyword>
<feature type="region of interest" description="Disordered" evidence="1">
    <location>
        <begin position="1"/>
        <end position="22"/>
    </location>
</feature>
<protein>
    <submittedName>
        <fullName evidence="2">Uncharacterized protein</fullName>
    </submittedName>
</protein>
<proteinExistence type="predicted"/>
<organism evidence="2 3">
    <name type="scientific">Schistocephalus solidus</name>
    <name type="common">Tapeworm</name>
    <dbReference type="NCBI Taxonomy" id="70667"/>
    <lineage>
        <taxon>Eukaryota</taxon>
        <taxon>Metazoa</taxon>
        <taxon>Spiralia</taxon>
        <taxon>Lophotrochozoa</taxon>
        <taxon>Platyhelminthes</taxon>
        <taxon>Cestoda</taxon>
        <taxon>Eucestoda</taxon>
        <taxon>Diphyllobothriidea</taxon>
        <taxon>Diphyllobothriidae</taxon>
        <taxon>Schistocephalus</taxon>
    </lineage>
</organism>
<name>A0A3P7ENQ1_SCHSO</name>
<dbReference type="AlphaFoldDB" id="A0A3P7ENQ1"/>